<dbReference type="Pfam" id="PF00583">
    <property type="entry name" value="Acetyltransf_1"/>
    <property type="match status" value="1"/>
</dbReference>
<reference evidence="2" key="1">
    <citation type="submission" date="2022-12" db="EMBL/GenBank/DDBJ databases">
        <title>Bacterial isolates from different developmental stages of Nematostella vectensis.</title>
        <authorList>
            <person name="Fraune S."/>
        </authorList>
    </citation>
    <scope>NUCLEOTIDE SEQUENCE</scope>
    <source>
        <strain evidence="2">G21630-S1</strain>
    </source>
</reference>
<dbReference type="InterPro" id="IPR016181">
    <property type="entry name" value="Acyl_CoA_acyltransferase"/>
</dbReference>
<dbReference type="InterPro" id="IPR052777">
    <property type="entry name" value="Acetyltransferase_Enz"/>
</dbReference>
<proteinExistence type="predicted"/>
<dbReference type="RefSeq" id="WP_269422979.1">
    <property type="nucleotide sequence ID" value="NZ_JAPWGY010000002.1"/>
</dbReference>
<dbReference type="Gene3D" id="3.40.630.30">
    <property type="match status" value="1"/>
</dbReference>
<accession>A0ABT4LI72</accession>
<dbReference type="InterPro" id="IPR000182">
    <property type="entry name" value="GNAT_dom"/>
</dbReference>
<protein>
    <submittedName>
        <fullName evidence="2">GNAT family N-acetyltransferase</fullName>
    </submittedName>
</protein>
<evidence type="ECO:0000313" key="2">
    <source>
        <dbReference type="EMBL" id="MCZ4280799.1"/>
    </source>
</evidence>
<dbReference type="CDD" id="cd04301">
    <property type="entry name" value="NAT_SF"/>
    <property type="match status" value="1"/>
</dbReference>
<sequence length="160" mass="17924">MTVTKDCRITTVESRRDFDAAVVLFREYESWARSCPCFSGFEKELAEISSRYSGQHGALWLVRDRNDNARGVVGLSFQKDAVAELRRLWVSPAGRGQGLGEALVSIALAEARARSSKVVLETVPEQMVSAIRLYEDLGFLPLPRKEGETLRMEMVFSPQP</sequence>
<dbReference type="EMBL" id="JAPWGY010000002">
    <property type="protein sequence ID" value="MCZ4280799.1"/>
    <property type="molecule type" value="Genomic_DNA"/>
</dbReference>
<dbReference type="SUPFAM" id="SSF55729">
    <property type="entry name" value="Acyl-CoA N-acyltransferases (Nat)"/>
    <property type="match status" value="1"/>
</dbReference>
<comment type="caution">
    <text evidence="2">The sequence shown here is derived from an EMBL/GenBank/DDBJ whole genome shotgun (WGS) entry which is preliminary data.</text>
</comment>
<dbReference type="Proteomes" id="UP001069802">
    <property type="component" value="Unassembled WGS sequence"/>
</dbReference>
<dbReference type="PROSITE" id="PS51186">
    <property type="entry name" value="GNAT"/>
    <property type="match status" value="1"/>
</dbReference>
<feature type="domain" description="N-acetyltransferase" evidence="1">
    <location>
        <begin position="7"/>
        <end position="157"/>
    </location>
</feature>
<evidence type="ECO:0000313" key="3">
    <source>
        <dbReference type="Proteomes" id="UP001069802"/>
    </source>
</evidence>
<evidence type="ECO:0000259" key="1">
    <source>
        <dbReference type="PROSITE" id="PS51186"/>
    </source>
</evidence>
<gene>
    <name evidence="2" type="ORF">O4H49_08420</name>
</gene>
<organism evidence="2 3">
    <name type="scientific">Kiloniella laminariae</name>
    <dbReference type="NCBI Taxonomy" id="454162"/>
    <lineage>
        <taxon>Bacteria</taxon>
        <taxon>Pseudomonadati</taxon>
        <taxon>Pseudomonadota</taxon>
        <taxon>Alphaproteobacteria</taxon>
        <taxon>Rhodospirillales</taxon>
        <taxon>Kiloniellaceae</taxon>
        <taxon>Kiloniella</taxon>
    </lineage>
</organism>
<dbReference type="PANTHER" id="PTHR43305:SF1">
    <property type="entry name" value="FAMILY N-ACETYLTRANSFERASE, PUTATIVE (AFU_ORTHOLOGUE AFUA_2G01380)-RELATED"/>
    <property type="match status" value="1"/>
</dbReference>
<name>A0ABT4LI72_9PROT</name>
<dbReference type="PANTHER" id="PTHR43305">
    <property type="entry name" value="FAMILY N-ACETYLTRANSFERASE, PUTATIVE (AFU_ORTHOLOGUE AFUA_2G01380)-RELATED"/>
    <property type="match status" value="1"/>
</dbReference>
<keyword evidence="3" id="KW-1185">Reference proteome</keyword>